<keyword evidence="4 7" id="KW-0808">Transferase</keyword>
<dbReference type="CDD" id="cd02440">
    <property type="entry name" value="AdoMet_MTases"/>
    <property type="match status" value="1"/>
</dbReference>
<dbReference type="PANTHER" id="PTHR23417">
    <property type="entry name" value="3-DEOXY-D-MANNO-OCTULOSONIC-ACID TRANSFERASE/TRNA GUANINE-N 7 - -METHYLTRANSFERASE"/>
    <property type="match status" value="1"/>
</dbReference>
<name>A0A5B8MZ18_9CHLO</name>
<evidence type="ECO:0000256" key="2">
    <source>
        <dbReference type="ARBA" id="ARBA00011977"/>
    </source>
</evidence>
<dbReference type="InterPro" id="IPR003358">
    <property type="entry name" value="tRNA_(Gua-N-7)_MeTrfase_Trmb"/>
</dbReference>
<dbReference type="Pfam" id="PF02390">
    <property type="entry name" value="Methyltransf_4"/>
    <property type="match status" value="1"/>
</dbReference>
<reference evidence="7 8" key="1">
    <citation type="submission" date="2018-07" db="EMBL/GenBank/DDBJ databases">
        <title>The complete nuclear genome of the prasinophyte Chloropicon primus (CCMP1205).</title>
        <authorList>
            <person name="Pombert J.-F."/>
            <person name="Otis C."/>
            <person name="Turmel M."/>
            <person name="Lemieux C."/>
        </authorList>
    </citation>
    <scope>NUCLEOTIDE SEQUENCE [LARGE SCALE GENOMIC DNA]</scope>
    <source>
        <strain evidence="7 8">CCMP1205</strain>
    </source>
</reference>
<evidence type="ECO:0000256" key="1">
    <source>
        <dbReference type="ARBA" id="ARBA00000142"/>
    </source>
</evidence>
<evidence type="ECO:0000256" key="4">
    <source>
        <dbReference type="ARBA" id="ARBA00022679"/>
    </source>
</evidence>
<dbReference type="EMBL" id="CP031047">
    <property type="protein sequence ID" value="QDZ24654.1"/>
    <property type="molecule type" value="Genomic_DNA"/>
</dbReference>
<dbReference type="PROSITE" id="PS51625">
    <property type="entry name" value="SAM_MT_TRMB"/>
    <property type="match status" value="1"/>
</dbReference>
<evidence type="ECO:0000313" key="8">
    <source>
        <dbReference type="Proteomes" id="UP000316726"/>
    </source>
</evidence>
<proteinExistence type="predicted"/>
<dbReference type="InterPro" id="IPR029063">
    <property type="entry name" value="SAM-dependent_MTases_sf"/>
</dbReference>
<evidence type="ECO:0000256" key="5">
    <source>
        <dbReference type="ARBA" id="ARBA00022691"/>
    </source>
</evidence>
<evidence type="ECO:0000313" key="7">
    <source>
        <dbReference type="EMBL" id="QDZ24654.1"/>
    </source>
</evidence>
<dbReference type="OrthoDB" id="47276at2759"/>
<dbReference type="SUPFAM" id="SSF53335">
    <property type="entry name" value="S-adenosyl-L-methionine-dependent methyltransferases"/>
    <property type="match status" value="1"/>
</dbReference>
<accession>A0A5B8MZ18</accession>
<sequence length="257" mass="28534">MDGADLWGTSKDLYEKAGGVGGGGRVRQHINPFKKELQVPSEAVDFTKIYEDCSLPLEIDVGCGSGRFLLARAKRSGGRSNFFGVDIRGKLIERSNKWAKLLGVDSNVHYFTTNATVSFESALSKYPGKVTLVSVQYPDPHFKTRHQKRRIVQDDFIAQVGRVLDPAGHVFLQSDVLEVLVDMHNRFESSPRFRVGTEQEIAAFALSNGCLGSSDGEVLDEDGWIKENPTGVPTEREIHASSDGERVYRSIFRRADL</sequence>
<keyword evidence="3 7" id="KW-0489">Methyltransferase</keyword>
<protein>
    <recommendedName>
        <fullName evidence="2">tRNA (guanine(46)-N(7))-methyltransferase</fullName>
        <ecNumber evidence="2">2.1.1.33</ecNumber>
    </recommendedName>
</protein>
<dbReference type="Gene3D" id="3.40.50.150">
    <property type="entry name" value="Vaccinia Virus protein VP39"/>
    <property type="match status" value="1"/>
</dbReference>
<dbReference type="GO" id="GO:0043527">
    <property type="term" value="C:tRNA methyltransferase complex"/>
    <property type="evidence" value="ECO:0007669"/>
    <property type="project" value="TreeGrafter"/>
</dbReference>
<keyword evidence="6" id="KW-0819">tRNA processing</keyword>
<dbReference type="Proteomes" id="UP000316726">
    <property type="component" value="Chromosome 14"/>
</dbReference>
<dbReference type="PANTHER" id="PTHR23417:SF21">
    <property type="entry name" value="TRNA (GUANINE-N(7)-)-METHYLTRANSFERASE"/>
    <property type="match status" value="1"/>
</dbReference>
<evidence type="ECO:0000256" key="3">
    <source>
        <dbReference type="ARBA" id="ARBA00022603"/>
    </source>
</evidence>
<organism evidence="7 8">
    <name type="scientific">Chloropicon primus</name>
    <dbReference type="NCBI Taxonomy" id="1764295"/>
    <lineage>
        <taxon>Eukaryota</taxon>
        <taxon>Viridiplantae</taxon>
        <taxon>Chlorophyta</taxon>
        <taxon>Chloropicophyceae</taxon>
        <taxon>Chloropicales</taxon>
        <taxon>Chloropicaceae</taxon>
        <taxon>Chloropicon</taxon>
    </lineage>
</organism>
<keyword evidence="5" id="KW-0949">S-adenosyl-L-methionine</keyword>
<dbReference type="AlphaFoldDB" id="A0A5B8MZ18"/>
<dbReference type="STRING" id="1764295.A0A5B8MZ18"/>
<comment type="catalytic activity">
    <reaction evidence="1">
        <text>guanosine(46) in tRNA + S-adenosyl-L-methionine = N(7)-methylguanosine(46) in tRNA + S-adenosyl-L-homocysteine</text>
        <dbReference type="Rhea" id="RHEA:42708"/>
        <dbReference type="Rhea" id="RHEA-COMP:10188"/>
        <dbReference type="Rhea" id="RHEA-COMP:10189"/>
        <dbReference type="ChEBI" id="CHEBI:57856"/>
        <dbReference type="ChEBI" id="CHEBI:59789"/>
        <dbReference type="ChEBI" id="CHEBI:74269"/>
        <dbReference type="ChEBI" id="CHEBI:74480"/>
        <dbReference type="EC" id="2.1.1.33"/>
    </reaction>
</comment>
<keyword evidence="8" id="KW-1185">Reference proteome</keyword>
<gene>
    <name evidence="7" type="ORF">A3770_14p71720</name>
</gene>
<dbReference type="EC" id="2.1.1.33" evidence="2"/>
<dbReference type="GO" id="GO:0008176">
    <property type="term" value="F:tRNA (guanine(46)-N7)-methyltransferase activity"/>
    <property type="evidence" value="ECO:0007669"/>
    <property type="project" value="UniProtKB-EC"/>
</dbReference>
<evidence type="ECO:0000256" key="6">
    <source>
        <dbReference type="ARBA" id="ARBA00022694"/>
    </source>
</evidence>